<evidence type="ECO:0000259" key="3">
    <source>
        <dbReference type="Pfam" id="PF07731"/>
    </source>
</evidence>
<keyword evidence="6" id="KW-1185">Reference proteome</keyword>
<reference evidence="5 6" key="1">
    <citation type="submission" date="2014-05" db="EMBL/GenBank/DDBJ databases">
        <title>Draft Genome Sequence of Nitratireductor basaltis Strain UMTGB225, A Marine Bacterium Isolated from Green Barrel Tunicate.</title>
        <authorList>
            <person name="Gan H.Y."/>
        </authorList>
    </citation>
    <scope>NUCLEOTIDE SEQUENCE [LARGE SCALE GENOMIC DNA]</scope>
    <source>
        <strain evidence="5 6">UMTGB225</strain>
    </source>
</reference>
<feature type="domain" description="Plastocyanin-like" evidence="4">
    <location>
        <begin position="1"/>
        <end position="56"/>
    </location>
</feature>
<dbReference type="EMBL" id="JMQM01000001">
    <property type="protein sequence ID" value="KFB09613.1"/>
    <property type="molecule type" value="Genomic_DNA"/>
</dbReference>
<dbReference type="InterPro" id="IPR011706">
    <property type="entry name" value="Cu-oxidase_C"/>
</dbReference>
<evidence type="ECO:0000313" key="6">
    <source>
        <dbReference type="Proteomes" id="UP000053675"/>
    </source>
</evidence>
<dbReference type="Pfam" id="PF07732">
    <property type="entry name" value="Cu-oxidase_3"/>
    <property type="match status" value="1"/>
</dbReference>
<dbReference type="Pfam" id="PF07731">
    <property type="entry name" value="Cu-oxidase_2"/>
    <property type="match status" value="1"/>
</dbReference>
<evidence type="ECO:0000313" key="5">
    <source>
        <dbReference type="EMBL" id="KFB09613.1"/>
    </source>
</evidence>
<protein>
    <submittedName>
        <fullName evidence="5">Multicopper oxidase</fullName>
    </submittedName>
</protein>
<dbReference type="PROSITE" id="PS00079">
    <property type="entry name" value="MULTICOPPER_OXIDASE1"/>
    <property type="match status" value="1"/>
</dbReference>
<dbReference type="PANTHER" id="PTHR11709">
    <property type="entry name" value="MULTI-COPPER OXIDASE"/>
    <property type="match status" value="1"/>
</dbReference>
<dbReference type="InterPro" id="IPR002355">
    <property type="entry name" value="Cu_oxidase_Cu_BS"/>
</dbReference>
<organism evidence="5 6">
    <name type="scientific">Nitratireductor basaltis</name>
    <dbReference type="NCBI Taxonomy" id="472175"/>
    <lineage>
        <taxon>Bacteria</taxon>
        <taxon>Pseudomonadati</taxon>
        <taxon>Pseudomonadota</taxon>
        <taxon>Alphaproteobacteria</taxon>
        <taxon>Hyphomicrobiales</taxon>
        <taxon>Phyllobacteriaceae</taxon>
        <taxon>Nitratireductor</taxon>
    </lineage>
</organism>
<dbReference type="GO" id="GO:0005507">
    <property type="term" value="F:copper ion binding"/>
    <property type="evidence" value="ECO:0007669"/>
    <property type="project" value="InterPro"/>
</dbReference>
<sequence length="366" mass="40985">MDGVPGLTQDPVQPGSSFEYRFQVPDAGTFWYHAHEQSWEQVARGLYGALIVDEEQVVLPPEQDISLVVDDWRLTSEGVLDTRSFGALSDWSHGGRMGNWLTVNGEPEKVFELQRGKWYRLRLINTCNARILALDPTRFRAQIIAYDGQTLAEPAEAPYAPLLLGPAQRMDLLFQAQDEFELEELSGPQPFPFVRFHVGGEANVATRRPEFVPADLPEPVLDDALQVRLEMAGGAMGKQVEMRYNGEVLEGEEVIEARQFWSFNGVANLAEAPLFTAQLGRSISLTIVNETAFPHAMHLHGHHFRVLSRSEASVDDGKPWRDTFLIGPSQTTHIAFVADNPGRWLLHCHMLEHAAAGMNTWFEVTA</sequence>
<comment type="caution">
    <text evidence="5">The sequence shown here is derived from an EMBL/GenBank/DDBJ whole genome shotgun (WGS) entry which is preliminary data.</text>
</comment>
<keyword evidence="2" id="KW-0560">Oxidoreductase</keyword>
<dbReference type="eggNOG" id="COG2132">
    <property type="taxonomic scope" value="Bacteria"/>
</dbReference>
<dbReference type="InterPro" id="IPR045087">
    <property type="entry name" value="Cu-oxidase_fam"/>
</dbReference>
<feature type="domain" description="Plastocyanin-like" evidence="3">
    <location>
        <begin position="258"/>
        <end position="365"/>
    </location>
</feature>
<dbReference type="Gene3D" id="2.60.40.420">
    <property type="entry name" value="Cupredoxins - blue copper proteins"/>
    <property type="match status" value="3"/>
</dbReference>
<dbReference type="GO" id="GO:0016491">
    <property type="term" value="F:oxidoreductase activity"/>
    <property type="evidence" value="ECO:0007669"/>
    <property type="project" value="UniProtKB-KW"/>
</dbReference>
<dbReference type="PATRIC" id="fig|472175.3.peg.647"/>
<dbReference type="InterPro" id="IPR011707">
    <property type="entry name" value="Cu-oxidase-like_N"/>
</dbReference>
<dbReference type="Proteomes" id="UP000053675">
    <property type="component" value="Unassembled WGS sequence"/>
</dbReference>
<dbReference type="PROSITE" id="PS00080">
    <property type="entry name" value="MULTICOPPER_OXIDASE2"/>
    <property type="match status" value="1"/>
</dbReference>
<gene>
    <name evidence="5" type="ORF">EL18_00629</name>
</gene>
<dbReference type="InterPro" id="IPR008972">
    <property type="entry name" value="Cupredoxin"/>
</dbReference>
<dbReference type="AlphaFoldDB" id="A0A084U9H7"/>
<name>A0A084U9H7_9HYPH</name>
<accession>A0A084U9H7</accession>
<proteinExistence type="predicted"/>
<dbReference type="InterPro" id="IPR033138">
    <property type="entry name" value="Cu_oxidase_CS"/>
</dbReference>
<dbReference type="SUPFAM" id="SSF49503">
    <property type="entry name" value="Cupredoxins"/>
    <property type="match status" value="3"/>
</dbReference>
<evidence type="ECO:0000256" key="1">
    <source>
        <dbReference type="ARBA" id="ARBA00022723"/>
    </source>
</evidence>
<dbReference type="STRING" id="472175.EL18_00629"/>
<keyword evidence="1" id="KW-0479">Metal-binding</keyword>
<evidence type="ECO:0000256" key="2">
    <source>
        <dbReference type="ARBA" id="ARBA00023002"/>
    </source>
</evidence>
<evidence type="ECO:0000259" key="4">
    <source>
        <dbReference type="Pfam" id="PF07732"/>
    </source>
</evidence>